<accession>A0A840E8T5</accession>
<dbReference type="AlphaFoldDB" id="A0A840E8T5"/>
<organism evidence="1 2">
    <name type="scientific">Neolewinella aquimaris</name>
    <dbReference type="NCBI Taxonomy" id="1835722"/>
    <lineage>
        <taxon>Bacteria</taxon>
        <taxon>Pseudomonadati</taxon>
        <taxon>Bacteroidota</taxon>
        <taxon>Saprospiria</taxon>
        <taxon>Saprospirales</taxon>
        <taxon>Lewinellaceae</taxon>
        <taxon>Neolewinella</taxon>
    </lineage>
</organism>
<proteinExistence type="predicted"/>
<keyword evidence="2" id="KW-1185">Reference proteome</keyword>
<reference evidence="1 2" key="1">
    <citation type="submission" date="2020-08" db="EMBL/GenBank/DDBJ databases">
        <title>Genomic Encyclopedia of Type Strains, Phase IV (KMG-IV): sequencing the most valuable type-strain genomes for metagenomic binning, comparative biology and taxonomic classification.</title>
        <authorList>
            <person name="Goeker M."/>
        </authorList>
    </citation>
    <scope>NUCLEOTIDE SEQUENCE [LARGE SCALE GENOMIC DNA]</scope>
    <source>
        <strain evidence="1 2">DSM 105137</strain>
    </source>
</reference>
<comment type="caution">
    <text evidence="1">The sequence shown here is derived from an EMBL/GenBank/DDBJ whole genome shotgun (WGS) entry which is preliminary data.</text>
</comment>
<evidence type="ECO:0000313" key="2">
    <source>
        <dbReference type="Proteomes" id="UP000576209"/>
    </source>
</evidence>
<dbReference type="EMBL" id="JACIFF010000002">
    <property type="protein sequence ID" value="MBB4078468.1"/>
    <property type="molecule type" value="Genomic_DNA"/>
</dbReference>
<protein>
    <submittedName>
        <fullName evidence="1">Uncharacterized protein</fullName>
    </submittedName>
</protein>
<gene>
    <name evidence="1" type="ORF">GGR28_001081</name>
</gene>
<dbReference type="Proteomes" id="UP000576209">
    <property type="component" value="Unassembled WGS sequence"/>
</dbReference>
<sequence>MKHTQQLLPYGDQFVGHAVSKSTGSPCGTWLSDAGASIPTPINCRQAVPPLDYKR</sequence>
<evidence type="ECO:0000313" key="1">
    <source>
        <dbReference type="EMBL" id="MBB4078468.1"/>
    </source>
</evidence>
<name>A0A840E8T5_9BACT</name>